<dbReference type="AlphaFoldDB" id="X6M7Q0"/>
<dbReference type="FunFam" id="1.10.10.10:FF:000014">
    <property type="entry name" value="Cullin 1"/>
    <property type="match status" value="1"/>
</dbReference>
<name>X6M7Q0_RETFI</name>
<dbReference type="PROSITE" id="PS50069">
    <property type="entry name" value="CULLIN_2"/>
    <property type="match status" value="1"/>
</dbReference>
<keyword evidence="3" id="KW-1017">Isopeptide bond</keyword>
<dbReference type="Pfam" id="PF10557">
    <property type="entry name" value="Cullin_Nedd8"/>
    <property type="match status" value="1"/>
</dbReference>
<dbReference type="GO" id="GO:0031625">
    <property type="term" value="F:ubiquitin protein ligase binding"/>
    <property type="evidence" value="ECO:0007669"/>
    <property type="project" value="InterPro"/>
</dbReference>
<keyword evidence="11" id="KW-1185">Reference proteome</keyword>
<feature type="domain" description="Cullin family profile" evidence="9">
    <location>
        <begin position="400"/>
        <end position="625"/>
    </location>
</feature>
<evidence type="ECO:0000313" key="11">
    <source>
        <dbReference type="Proteomes" id="UP000023152"/>
    </source>
</evidence>
<dbReference type="InterPro" id="IPR016158">
    <property type="entry name" value="Cullin_homology"/>
</dbReference>
<dbReference type="GO" id="GO:0006511">
    <property type="term" value="P:ubiquitin-dependent protein catabolic process"/>
    <property type="evidence" value="ECO:0007669"/>
    <property type="project" value="InterPro"/>
</dbReference>
<dbReference type="Proteomes" id="UP000023152">
    <property type="component" value="Unassembled WGS sequence"/>
</dbReference>
<dbReference type="Pfam" id="PF26557">
    <property type="entry name" value="Cullin_AB"/>
    <property type="match status" value="1"/>
</dbReference>
<evidence type="ECO:0000313" key="10">
    <source>
        <dbReference type="EMBL" id="ETO09060.1"/>
    </source>
</evidence>
<comment type="similarity">
    <text evidence="2 7 8">Belongs to the cullin family.</text>
</comment>
<protein>
    <recommendedName>
        <fullName evidence="6">Cullin-5</fullName>
    </recommendedName>
</protein>
<comment type="caution">
    <text evidence="10">The sequence shown here is derived from an EMBL/GenBank/DDBJ whole genome shotgun (WGS) entry which is preliminary data.</text>
</comment>
<dbReference type="InterPro" id="IPR016159">
    <property type="entry name" value="Cullin_repeat-like_dom_sf"/>
</dbReference>
<evidence type="ECO:0000259" key="9">
    <source>
        <dbReference type="PROSITE" id="PS50069"/>
    </source>
</evidence>
<dbReference type="OMA" id="IFIFREE"/>
<dbReference type="SUPFAM" id="SSF74788">
    <property type="entry name" value="Cullin repeat-like"/>
    <property type="match status" value="1"/>
</dbReference>
<evidence type="ECO:0000256" key="7">
    <source>
        <dbReference type="PROSITE-ProRule" id="PRU00330"/>
    </source>
</evidence>
<reference evidence="10 11" key="1">
    <citation type="journal article" date="2013" name="Curr. Biol.">
        <title>The Genome of the Foraminiferan Reticulomyxa filosa.</title>
        <authorList>
            <person name="Glockner G."/>
            <person name="Hulsmann N."/>
            <person name="Schleicher M."/>
            <person name="Noegel A.A."/>
            <person name="Eichinger L."/>
            <person name="Gallinger C."/>
            <person name="Pawlowski J."/>
            <person name="Sierra R."/>
            <person name="Euteneuer U."/>
            <person name="Pillet L."/>
            <person name="Moustafa A."/>
            <person name="Platzer M."/>
            <person name="Groth M."/>
            <person name="Szafranski K."/>
            <person name="Schliwa M."/>
        </authorList>
    </citation>
    <scope>NUCLEOTIDE SEQUENCE [LARGE SCALE GENOMIC DNA]</scope>
</reference>
<dbReference type="InterPro" id="IPR036317">
    <property type="entry name" value="Cullin_homology_sf"/>
</dbReference>
<dbReference type="Pfam" id="PF00888">
    <property type="entry name" value="Cullin"/>
    <property type="match status" value="1"/>
</dbReference>
<dbReference type="InterPro" id="IPR001373">
    <property type="entry name" value="Cullin_N"/>
</dbReference>
<evidence type="ECO:0000256" key="4">
    <source>
        <dbReference type="ARBA" id="ARBA00022786"/>
    </source>
</evidence>
<evidence type="ECO:0000256" key="1">
    <source>
        <dbReference type="ARBA" id="ARBA00004906"/>
    </source>
</evidence>
<dbReference type="InterPro" id="IPR036388">
    <property type="entry name" value="WH-like_DNA-bd_sf"/>
</dbReference>
<proteinExistence type="inferred from homology"/>
<dbReference type="SUPFAM" id="SSF46785">
    <property type="entry name" value="Winged helix' DNA-binding domain"/>
    <property type="match status" value="1"/>
</dbReference>
<dbReference type="FunFam" id="1.20.1310.10:FF:000014">
    <property type="entry name" value="Cullin 5"/>
    <property type="match status" value="1"/>
</dbReference>
<dbReference type="EMBL" id="ASPP01024396">
    <property type="protein sequence ID" value="ETO09060.1"/>
    <property type="molecule type" value="Genomic_DNA"/>
</dbReference>
<accession>X6M7Q0</accession>
<sequence length="787" mass="92078">MLISQTKILRQAKKKQLCKKKNSTIFTMCIQREPYNYSSALYSKHTEALTDHFKKKFVPCLGTAKEGVGYQFLQEWTKRWRIGKWCVDGMTRMFMYLVRVCKKKDVRSLWRERGKGGSEEREGITIFLKKNDRFHVPNSEDLLNTSEQGYTLFRQNVFEPFKEVAREAILDCIRRERDNESQNRDLLRDSIAVFVELGQKLKKVELQIYKEDFHQALVAQTREYYKQKSRGWLDQLSCPEYLIQAEICVASEEDRLASYIDKSSSEGLMLATREELLKVHQDELLDKETGINRMLERTQGADAETAKEDLSRLYSLYSEVANGLVKISEAMKRHICDLGNNYIQKSKENQGEEKGHTLIVNLIDLHDRFLKIVKTNFHQDKIFHEALKDAFEDFINKEYYTSNLLARYANDILQKGTKVQVGDLDSTMDHVVMLYGYIRDKDIFEKDYQQYLAGRLLQDLSQSEQAERSMIGKLKTESGYHWTSKLEDMFKDIQRSKELMVEFNKTHGVEFEVELNVSVCTTGAWPSSSIQPVNKPPEIGPIADRFQQFYLQKYSGRKLSFQWDKGRADVMVQFDAKNRKILVVSTYQMLILLLFNQKQTWSFQQILDATGIPKEECVMHLLSMVHPKVKVMRKNPNNKDCEPDHKFQINPAYTNPRAKVNIPIMMSIKPPDPSQKNKEMEAVLLLRRHQMDAAVVRIMKARKTLRHPDLVAEVVKQLQKRFVPKPVDIKKRIANLIELEYLERDESDRFEHCLYFVLVCLSFNSFFCLKFAFIGNFIITSSEKFVF</sequence>
<dbReference type="InterPro" id="IPR059120">
    <property type="entry name" value="Cullin-like_AB"/>
</dbReference>
<dbReference type="SMART" id="SM00182">
    <property type="entry name" value="CULLIN"/>
    <property type="match status" value="1"/>
</dbReference>
<dbReference type="InterPro" id="IPR036390">
    <property type="entry name" value="WH_DNA-bd_sf"/>
</dbReference>
<dbReference type="OrthoDB" id="27073at2759"/>
<evidence type="ECO:0000256" key="6">
    <source>
        <dbReference type="ARBA" id="ARBA00040451"/>
    </source>
</evidence>
<evidence type="ECO:0000256" key="2">
    <source>
        <dbReference type="ARBA" id="ARBA00006019"/>
    </source>
</evidence>
<keyword evidence="4" id="KW-0833">Ubl conjugation pathway</keyword>
<evidence type="ECO:0000256" key="3">
    <source>
        <dbReference type="ARBA" id="ARBA00022499"/>
    </source>
</evidence>
<dbReference type="Gene3D" id="1.20.1310.10">
    <property type="entry name" value="Cullin Repeats"/>
    <property type="match status" value="4"/>
</dbReference>
<gene>
    <name evidence="10" type="ORF">RFI_28330</name>
</gene>
<comment type="pathway">
    <text evidence="1">Protein modification; protein ubiquitination.</text>
</comment>
<dbReference type="InterPro" id="IPR045093">
    <property type="entry name" value="Cullin"/>
</dbReference>
<dbReference type="FunFam" id="1.20.1310.10:FF:000002">
    <property type="entry name" value="cullin-3 isoform X1"/>
    <property type="match status" value="1"/>
</dbReference>
<organism evidence="10 11">
    <name type="scientific">Reticulomyxa filosa</name>
    <dbReference type="NCBI Taxonomy" id="46433"/>
    <lineage>
        <taxon>Eukaryota</taxon>
        <taxon>Sar</taxon>
        <taxon>Rhizaria</taxon>
        <taxon>Retaria</taxon>
        <taxon>Foraminifera</taxon>
        <taxon>Monothalamids</taxon>
        <taxon>Reticulomyxidae</taxon>
        <taxon>Reticulomyxa</taxon>
    </lineage>
</organism>
<dbReference type="InterPro" id="IPR019559">
    <property type="entry name" value="Cullin_neddylation_domain"/>
</dbReference>
<dbReference type="Gene3D" id="1.10.10.10">
    <property type="entry name" value="Winged helix-like DNA-binding domain superfamily/Winged helix DNA-binding domain"/>
    <property type="match status" value="1"/>
</dbReference>
<keyword evidence="5" id="KW-0832">Ubl conjugation</keyword>
<dbReference type="PANTHER" id="PTHR11932">
    <property type="entry name" value="CULLIN"/>
    <property type="match status" value="1"/>
</dbReference>
<dbReference type="SMART" id="SM00884">
    <property type="entry name" value="Cullin_Nedd8"/>
    <property type="match status" value="1"/>
</dbReference>
<dbReference type="SUPFAM" id="SSF75632">
    <property type="entry name" value="Cullin homology domain"/>
    <property type="match status" value="1"/>
</dbReference>
<evidence type="ECO:0000256" key="5">
    <source>
        <dbReference type="ARBA" id="ARBA00022843"/>
    </source>
</evidence>
<dbReference type="Gene3D" id="3.30.230.130">
    <property type="entry name" value="Cullin, Chain C, Domain 2"/>
    <property type="match status" value="1"/>
</dbReference>
<evidence type="ECO:0000256" key="8">
    <source>
        <dbReference type="RuleBase" id="RU003829"/>
    </source>
</evidence>